<organism evidence="3 4">
    <name type="scientific">Shewanella schlegeliana</name>
    <dbReference type="NCBI Taxonomy" id="190308"/>
    <lineage>
        <taxon>Bacteria</taxon>
        <taxon>Pseudomonadati</taxon>
        <taxon>Pseudomonadota</taxon>
        <taxon>Gammaproteobacteria</taxon>
        <taxon>Alteromonadales</taxon>
        <taxon>Shewanellaceae</taxon>
        <taxon>Shewanella</taxon>
    </lineage>
</organism>
<dbReference type="InterPro" id="IPR020010">
    <property type="entry name" value="CHP03503"/>
</dbReference>
<accession>A0ABS1SUA9</accession>
<name>A0ABS1SUA9_9GAMM</name>
<dbReference type="NCBIfam" id="TIGR03503">
    <property type="entry name" value="TIGR03503 family protein"/>
    <property type="match status" value="1"/>
</dbReference>
<keyword evidence="1" id="KW-0472">Membrane</keyword>
<comment type="caution">
    <text evidence="3">The sequence shown here is derived from an EMBL/GenBank/DDBJ whole genome shotgun (WGS) entry which is preliminary data.</text>
</comment>
<keyword evidence="1" id="KW-0812">Transmembrane</keyword>
<evidence type="ECO:0000256" key="1">
    <source>
        <dbReference type="SAM" id="Phobius"/>
    </source>
</evidence>
<sequence length="444" mass="49879">MSPNMIRRVKLFTAFVLCYLSISGVAVANVVLSNHASELKNRFKIDHMVDSITLLIHREYGSAPVVIVRPDGSKWYVNRHPEGTVSWMEGLTGDMITIKKPMPGPWQLLGQVVEGSVIEKVSTLTVDVDAIPQPLFQGERLKLTARLLGDEQKVRLPGLDFMMNWTARFISKNNTADENYAAGIIIVGAYRDNGEELDERPDDGVFTSDLNLEQPWGDYTLQVQAKNTVLEREYSQEFRLSKRPINVALLETDNSESGIWTLDIQIDDEVLLLEQTHLEAEIMGPTGKVIPVTITHFNEKQTQFALPRVIDFGSYDLKLNAVSTTHDGREIYLSLPELFFNLIQPPEPPPSEEELAARAEALAKAEEQKAKEEAIVLIVSINVVLVIIGIVVLLFLRKRSNLKKALAATEARLEKEIRREKVLLELDQIDLTMPEDTDNQVGKS</sequence>
<gene>
    <name evidence="3" type="ORF">JMA39_02270</name>
</gene>
<feature type="signal peptide" evidence="2">
    <location>
        <begin position="1"/>
        <end position="28"/>
    </location>
</feature>
<reference evidence="3 4" key="1">
    <citation type="submission" date="2021-01" db="EMBL/GenBank/DDBJ databases">
        <title>Genome sequence of Shewanella schlegeliana JCM 11561.</title>
        <authorList>
            <person name="Zhang H."/>
            <person name="Li C."/>
        </authorList>
    </citation>
    <scope>NUCLEOTIDE SEQUENCE [LARGE SCALE GENOMIC DNA]</scope>
    <source>
        <strain evidence="3 4">JCM 11561</strain>
    </source>
</reference>
<dbReference type="EMBL" id="JAESVD010000001">
    <property type="protein sequence ID" value="MBL4911979.1"/>
    <property type="molecule type" value="Genomic_DNA"/>
</dbReference>
<dbReference type="RefSeq" id="WP_202720209.1">
    <property type="nucleotide sequence ID" value="NZ_BPEX01000006.1"/>
</dbReference>
<feature type="transmembrane region" description="Helical" evidence="1">
    <location>
        <begin position="374"/>
        <end position="396"/>
    </location>
</feature>
<dbReference type="NCBIfam" id="NF041940">
    <property type="entry name" value="choice_anch_X"/>
    <property type="match status" value="1"/>
</dbReference>
<evidence type="ECO:0000313" key="4">
    <source>
        <dbReference type="Proteomes" id="UP000604898"/>
    </source>
</evidence>
<keyword evidence="1" id="KW-1133">Transmembrane helix</keyword>
<proteinExistence type="predicted"/>
<protein>
    <submittedName>
        <fullName evidence="3">TIGR03503 family protein</fullName>
    </submittedName>
</protein>
<evidence type="ECO:0000313" key="3">
    <source>
        <dbReference type="EMBL" id="MBL4911979.1"/>
    </source>
</evidence>
<dbReference type="Proteomes" id="UP000604898">
    <property type="component" value="Unassembled WGS sequence"/>
</dbReference>
<feature type="chain" id="PRO_5046188043" evidence="2">
    <location>
        <begin position="29"/>
        <end position="444"/>
    </location>
</feature>
<evidence type="ECO:0000256" key="2">
    <source>
        <dbReference type="SAM" id="SignalP"/>
    </source>
</evidence>
<keyword evidence="2" id="KW-0732">Signal</keyword>
<keyword evidence="4" id="KW-1185">Reference proteome</keyword>